<comment type="caution">
    <text evidence="1">The sequence shown here is derived from an EMBL/GenBank/DDBJ whole genome shotgun (WGS) entry which is preliminary data.</text>
</comment>
<name>X1DUJ6_9ZZZZ</name>
<dbReference type="AlphaFoldDB" id="X1DUJ6"/>
<gene>
    <name evidence="1" type="ORF">S01H4_47537</name>
</gene>
<organism evidence="1">
    <name type="scientific">marine sediment metagenome</name>
    <dbReference type="NCBI Taxonomy" id="412755"/>
    <lineage>
        <taxon>unclassified sequences</taxon>
        <taxon>metagenomes</taxon>
        <taxon>ecological metagenomes</taxon>
    </lineage>
</organism>
<protein>
    <submittedName>
        <fullName evidence="1">Uncharacterized protein</fullName>
    </submittedName>
</protein>
<dbReference type="EMBL" id="BART01026703">
    <property type="protein sequence ID" value="GAH00068.1"/>
    <property type="molecule type" value="Genomic_DNA"/>
</dbReference>
<accession>X1DUJ6</accession>
<sequence length="32" mass="3732">GILNDLRTNYYYQIVELSSHISSLNDNLELAY</sequence>
<reference evidence="1" key="1">
    <citation type="journal article" date="2014" name="Front. Microbiol.">
        <title>High frequency of phylogenetically diverse reductive dehalogenase-homologous genes in deep subseafloor sedimentary metagenomes.</title>
        <authorList>
            <person name="Kawai M."/>
            <person name="Futagami T."/>
            <person name="Toyoda A."/>
            <person name="Takaki Y."/>
            <person name="Nishi S."/>
            <person name="Hori S."/>
            <person name="Arai W."/>
            <person name="Tsubouchi T."/>
            <person name="Morono Y."/>
            <person name="Uchiyama I."/>
            <person name="Ito T."/>
            <person name="Fujiyama A."/>
            <person name="Inagaki F."/>
            <person name="Takami H."/>
        </authorList>
    </citation>
    <scope>NUCLEOTIDE SEQUENCE</scope>
    <source>
        <strain evidence="1">Expedition CK06-06</strain>
    </source>
</reference>
<proteinExistence type="predicted"/>
<feature type="non-terminal residue" evidence="1">
    <location>
        <position position="1"/>
    </location>
</feature>
<evidence type="ECO:0000313" key="1">
    <source>
        <dbReference type="EMBL" id="GAH00068.1"/>
    </source>
</evidence>